<name>A0A5B7BV01_DAVIN</name>
<dbReference type="Pfam" id="PF00635">
    <property type="entry name" value="Motile_Sperm"/>
    <property type="match status" value="1"/>
</dbReference>
<evidence type="ECO:0000256" key="2">
    <source>
        <dbReference type="SAM" id="Coils"/>
    </source>
</evidence>
<dbReference type="PANTHER" id="PTHR10809">
    <property type="entry name" value="VESICLE-ASSOCIATED MEMBRANE PROTEIN-ASSOCIATED PROTEIN"/>
    <property type="match status" value="1"/>
</dbReference>
<keyword evidence="3" id="KW-0812">Transmembrane</keyword>
<evidence type="ECO:0000256" key="1">
    <source>
        <dbReference type="ARBA" id="ARBA00008932"/>
    </source>
</evidence>
<dbReference type="PROSITE" id="PS50202">
    <property type="entry name" value="MSP"/>
    <property type="match status" value="1"/>
</dbReference>
<keyword evidence="2" id="KW-0175">Coiled coil</keyword>
<dbReference type="AlphaFoldDB" id="A0A5B7BV01"/>
<protein>
    <submittedName>
        <fullName evidence="5">Putative vesicle-associated protein 2-2-like</fullName>
    </submittedName>
</protein>
<proteinExistence type="inferred from homology"/>
<keyword evidence="3" id="KW-0472">Membrane</keyword>
<dbReference type="Gene3D" id="2.60.40.10">
    <property type="entry name" value="Immunoglobulins"/>
    <property type="match status" value="1"/>
</dbReference>
<dbReference type="PIRSF" id="PIRSF019693">
    <property type="entry name" value="VAMP-associated"/>
    <property type="match status" value="1"/>
</dbReference>
<feature type="domain" description="MSP" evidence="4">
    <location>
        <begin position="5"/>
        <end position="125"/>
    </location>
</feature>
<evidence type="ECO:0000259" key="4">
    <source>
        <dbReference type="PROSITE" id="PS50202"/>
    </source>
</evidence>
<dbReference type="InterPro" id="IPR008962">
    <property type="entry name" value="PapD-like_sf"/>
</dbReference>
<dbReference type="FunFam" id="2.60.40.10:FF:000813">
    <property type="entry name" value="Vesicle-associated protein 1-1"/>
    <property type="match status" value="1"/>
</dbReference>
<dbReference type="GO" id="GO:0090158">
    <property type="term" value="P:endoplasmic reticulum membrane organization"/>
    <property type="evidence" value="ECO:0007669"/>
    <property type="project" value="TreeGrafter"/>
</dbReference>
<dbReference type="EMBL" id="GHES01041272">
    <property type="protein sequence ID" value="MPA71831.1"/>
    <property type="molecule type" value="Transcribed_RNA"/>
</dbReference>
<dbReference type="InterPro" id="IPR013783">
    <property type="entry name" value="Ig-like_fold"/>
</dbReference>
<dbReference type="InterPro" id="IPR000535">
    <property type="entry name" value="MSP_dom"/>
</dbReference>
<dbReference type="GO" id="GO:0061817">
    <property type="term" value="P:endoplasmic reticulum-plasma membrane tethering"/>
    <property type="evidence" value="ECO:0007669"/>
    <property type="project" value="TreeGrafter"/>
</dbReference>
<feature type="transmembrane region" description="Helical" evidence="3">
    <location>
        <begin position="295"/>
        <end position="316"/>
    </location>
</feature>
<dbReference type="SUPFAM" id="SSF49354">
    <property type="entry name" value="PapD-like"/>
    <property type="match status" value="1"/>
</dbReference>
<reference evidence="5" key="1">
    <citation type="submission" date="2019-08" db="EMBL/GenBank/DDBJ databases">
        <title>Reference gene set and small RNA set construction with multiple tissues from Davidia involucrata Baill.</title>
        <authorList>
            <person name="Yang H."/>
            <person name="Zhou C."/>
            <person name="Li G."/>
            <person name="Wang J."/>
            <person name="Gao P."/>
            <person name="Wang M."/>
            <person name="Wang R."/>
            <person name="Zhao Y."/>
        </authorList>
    </citation>
    <scope>NUCLEOTIDE SEQUENCE</scope>
    <source>
        <tissue evidence="5">Mixed with DoveR01_LX</tissue>
    </source>
</reference>
<dbReference type="GO" id="GO:0005886">
    <property type="term" value="C:plasma membrane"/>
    <property type="evidence" value="ECO:0007669"/>
    <property type="project" value="TreeGrafter"/>
</dbReference>
<comment type="similarity">
    <text evidence="1">Belongs to the VAMP-associated protein (VAP) (TC 9.B.17) family.</text>
</comment>
<feature type="coiled-coil region" evidence="2">
    <location>
        <begin position="225"/>
        <end position="266"/>
    </location>
</feature>
<keyword evidence="3" id="KW-1133">Transmembrane helix</keyword>
<organism evidence="5">
    <name type="scientific">Davidia involucrata</name>
    <name type="common">Dove tree</name>
    <dbReference type="NCBI Taxonomy" id="16924"/>
    <lineage>
        <taxon>Eukaryota</taxon>
        <taxon>Viridiplantae</taxon>
        <taxon>Streptophyta</taxon>
        <taxon>Embryophyta</taxon>
        <taxon>Tracheophyta</taxon>
        <taxon>Spermatophyta</taxon>
        <taxon>Magnoliopsida</taxon>
        <taxon>eudicotyledons</taxon>
        <taxon>Gunneridae</taxon>
        <taxon>Pentapetalae</taxon>
        <taxon>asterids</taxon>
        <taxon>Cornales</taxon>
        <taxon>Nyssaceae</taxon>
        <taxon>Davidia</taxon>
    </lineage>
</organism>
<dbReference type="InterPro" id="IPR016763">
    <property type="entry name" value="VAP"/>
</dbReference>
<evidence type="ECO:0000313" key="5">
    <source>
        <dbReference type="EMBL" id="MPA71831.1"/>
    </source>
</evidence>
<dbReference type="GO" id="GO:0005789">
    <property type="term" value="C:endoplasmic reticulum membrane"/>
    <property type="evidence" value="ECO:0007669"/>
    <property type="project" value="InterPro"/>
</dbReference>
<accession>A0A5B7BV01</accession>
<sequence length="318" mass="35707">MNTQLLEIEPRELKFTFELKKQSSCAIHLVNISDQYVAFKVKTTSPKKYCVQPNLDIIKPKSTCDFTVTMQSQRSAPSDMQCKDKFLIQSTIVPFGTTKEDIPPGTFAKDSDKYIEESKIRVVLLSPPHSPVLLPINGVLKQEISHETSIQKDKLLSGVENLPPPDTVAKAVENVKNAKDMEELRPAKDLGNVEYRLAKVVEELELQAVKDVEMSPAKDVGPRPVKDLEGTKSKLTKEIEELKSKLNILNSKLFEAELTITKLKEEKSTTIQEKGTLKKELAILKRESGVKRVRMGFPFLFVCMVALISLTVGYLLHP</sequence>
<evidence type="ECO:0000256" key="3">
    <source>
        <dbReference type="SAM" id="Phobius"/>
    </source>
</evidence>
<dbReference type="PANTHER" id="PTHR10809:SF148">
    <property type="entry name" value="OS01G0936800 PROTEIN"/>
    <property type="match status" value="1"/>
</dbReference>
<gene>
    <name evidence="5" type="ORF">Din_041272</name>
</gene>